<name>A0A4U8UUM2_STECR</name>
<dbReference type="GO" id="GO:0017109">
    <property type="term" value="C:glutamate-cysteine ligase complex"/>
    <property type="evidence" value="ECO:0007669"/>
    <property type="project" value="TreeGrafter"/>
</dbReference>
<dbReference type="InterPro" id="IPR023210">
    <property type="entry name" value="NADP_OxRdtase_dom"/>
</dbReference>
<proteinExistence type="inferred from homology"/>
<evidence type="ECO:0000313" key="11">
    <source>
        <dbReference type="Proteomes" id="UP000298663"/>
    </source>
</evidence>
<dbReference type="InterPro" id="IPR036812">
    <property type="entry name" value="NAD(P)_OxRdtase_dom_sf"/>
</dbReference>
<dbReference type="STRING" id="34508.A0A4U8UUM2"/>
<evidence type="ECO:0000259" key="9">
    <source>
        <dbReference type="Pfam" id="PF00248"/>
    </source>
</evidence>
<evidence type="ECO:0000256" key="8">
    <source>
        <dbReference type="ARBA" id="ARBA00032926"/>
    </source>
</evidence>
<dbReference type="PANTHER" id="PTHR13295">
    <property type="entry name" value="GLUTAMATE CYSTEINE LIGASE REGULATORY SUBUNIT"/>
    <property type="match status" value="1"/>
</dbReference>
<comment type="pathway">
    <text evidence="1">Sulfur metabolism; glutathione biosynthesis; glutathione from L-cysteine and L-glutamate: step 1/2.</text>
</comment>
<evidence type="ECO:0000256" key="5">
    <source>
        <dbReference type="ARBA" id="ARBA00030406"/>
    </source>
</evidence>
<dbReference type="AlphaFoldDB" id="A0A4U8UUM2"/>
<dbReference type="PANTHER" id="PTHR13295:SF4">
    <property type="entry name" value="GLUTAMATE--CYSTEINE LIGASE REGULATORY SUBUNIT"/>
    <property type="match status" value="1"/>
</dbReference>
<comment type="caution">
    <text evidence="10">The sequence shown here is derived from an EMBL/GenBank/DDBJ whole genome shotgun (WGS) entry which is preliminary data.</text>
</comment>
<keyword evidence="11" id="KW-1185">Reference proteome</keyword>
<dbReference type="OrthoDB" id="5596051at2759"/>
<comment type="similarity">
    <text evidence="2">Belongs to the aldo/keto reductase family. Glutamate--cysteine ligase light chain subfamily.</text>
</comment>
<dbReference type="Proteomes" id="UP000298663">
    <property type="component" value="Unassembled WGS sequence"/>
</dbReference>
<dbReference type="InterPro" id="IPR032963">
    <property type="entry name" value="Gclm"/>
</dbReference>
<dbReference type="Pfam" id="PF00248">
    <property type="entry name" value="Aldo_ket_red"/>
    <property type="match status" value="1"/>
</dbReference>
<dbReference type="GO" id="GO:0030234">
    <property type="term" value="F:enzyme regulator activity"/>
    <property type="evidence" value="ECO:0007669"/>
    <property type="project" value="TreeGrafter"/>
</dbReference>
<reference evidence="10 11" key="1">
    <citation type="journal article" date="2015" name="Genome Biol.">
        <title>Comparative genomics of Steinernema reveals deeply conserved gene regulatory networks.</title>
        <authorList>
            <person name="Dillman A.R."/>
            <person name="Macchietto M."/>
            <person name="Porter C.F."/>
            <person name="Rogers A."/>
            <person name="Williams B."/>
            <person name="Antoshechkin I."/>
            <person name="Lee M.M."/>
            <person name="Goodwin Z."/>
            <person name="Lu X."/>
            <person name="Lewis E.E."/>
            <person name="Goodrich-Blair H."/>
            <person name="Stock S.P."/>
            <person name="Adams B.J."/>
            <person name="Sternberg P.W."/>
            <person name="Mortazavi A."/>
        </authorList>
    </citation>
    <scope>NUCLEOTIDE SEQUENCE [LARGE SCALE GENOMIC DNA]</scope>
    <source>
        <strain evidence="10 11">ALL</strain>
    </source>
</reference>
<evidence type="ECO:0000256" key="3">
    <source>
        <dbReference type="ARBA" id="ARBA00011532"/>
    </source>
</evidence>
<reference evidence="10 11" key="2">
    <citation type="journal article" date="2019" name="G3 (Bethesda)">
        <title>Hybrid Assembly of the Genome of the Entomopathogenic Nematode Steinernema carpocapsae Identifies the X-Chromosome.</title>
        <authorList>
            <person name="Serra L."/>
            <person name="Macchietto M."/>
            <person name="Macias-Munoz A."/>
            <person name="McGill C.J."/>
            <person name="Rodriguez I.M."/>
            <person name="Rodriguez B."/>
            <person name="Murad R."/>
            <person name="Mortazavi A."/>
        </authorList>
    </citation>
    <scope>NUCLEOTIDE SEQUENCE [LARGE SCALE GENOMIC DNA]</scope>
    <source>
        <strain evidence="10 11">ALL</strain>
    </source>
</reference>
<gene>
    <name evidence="10" type="ORF">L596_003754</name>
</gene>
<comment type="subunit">
    <text evidence="3">Heterodimer of a catalytic heavy chain and a regulatory light chain.</text>
</comment>
<feature type="domain" description="NADP-dependent oxidoreductase" evidence="9">
    <location>
        <begin position="83"/>
        <end position="224"/>
    </location>
</feature>
<organism evidence="10 11">
    <name type="scientific">Steinernema carpocapsae</name>
    <name type="common">Entomopathogenic nematode</name>
    <dbReference type="NCBI Taxonomy" id="34508"/>
    <lineage>
        <taxon>Eukaryota</taxon>
        <taxon>Metazoa</taxon>
        <taxon>Ecdysozoa</taxon>
        <taxon>Nematoda</taxon>
        <taxon>Chromadorea</taxon>
        <taxon>Rhabditida</taxon>
        <taxon>Tylenchina</taxon>
        <taxon>Panagrolaimomorpha</taxon>
        <taxon>Strongyloidoidea</taxon>
        <taxon>Steinernematidae</taxon>
        <taxon>Steinernema</taxon>
    </lineage>
</organism>
<keyword evidence="4" id="KW-0317">Glutathione biosynthesis</keyword>
<dbReference type="EMBL" id="AZBU02000001">
    <property type="protein sequence ID" value="TMS36634.1"/>
    <property type="molecule type" value="Genomic_DNA"/>
</dbReference>
<evidence type="ECO:0000256" key="2">
    <source>
        <dbReference type="ARBA" id="ARBA00008612"/>
    </source>
</evidence>
<protein>
    <recommendedName>
        <fullName evidence="7">GCS light chain</fullName>
    </recommendedName>
    <alternativeName>
        <fullName evidence="5">Gamma-ECS regulatory subunit</fullName>
    </alternativeName>
    <alternativeName>
        <fullName evidence="8">Gamma-glutamylcysteine synthetase regulatory subunit</fullName>
    </alternativeName>
    <alternativeName>
        <fullName evidence="6">Glutamate--cysteine ligase modifier subunit</fullName>
    </alternativeName>
</protein>
<dbReference type="GO" id="GO:0035226">
    <property type="term" value="F:glutamate-cysteine ligase catalytic subunit binding"/>
    <property type="evidence" value="ECO:0007669"/>
    <property type="project" value="InterPro"/>
</dbReference>
<dbReference type="SUPFAM" id="SSF51430">
    <property type="entry name" value="NAD(P)-linked oxidoreductase"/>
    <property type="match status" value="1"/>
</dbReference>
<evidence type="ECO:0000256" key="7">
    <source>
        <dbReference type="ARBA" id="ARBA00031732"/>
    </source>
</evidence>
<dbReference type="UniPathway" id="UPA00142">
    <property type="reaction ID" value="UER00209"/>
</dbReference>
<evidence type="ECO:0000313" key="10">
    <source>
        <dbReference type="EMBL" id="TMS36634.1"/>
    </source>
</evidence>
<dbReference type="GO" id="GO:0006750">
    <property type="term" value="P:glutathione biosynthetic process"/>
    <property type="evidence" value="ECO:0007669"/>
    <property type="project" value="UniProtKB-UniPathway"/>
</dbReference>
<accession>A0A4U8UUM2</accession>
<evidence type="ECO:0000256" key="4">
    <source>
        <dbReference type="ARBA" id="ARBA00022684"/>
    </source>
</evidence>
<dbReference type="Gene3D" id="3.20.20.100">
    <property type="entry name" value="NADP-dependent oxidoreductase domain"/>
    <property type="match status" value="1"/>
</dbReference>
<evidence type="ECO:0000256" key="6">
    <source>
        <dbReference type="ARBA" id="ARBA00031154"/>
    </source>
</evidence>
<sequence length="283" mass="31869">MFAPIFDVRVYVSCAAMSCSNELVKKLQNLKSFRIHTGNINNFAELKLKRFKNSAEELSACLDLQFKKLDHTIEVGPKGTVLLSKCLQDVNYDRDDLKISLKVFLTGFEFAQITSAIDATLDQLKTGNIEQIIVSFPECDGDSDTADEKWMEGVVGLWKKIEELVNSGKVVSAGVADLQLNHLEKLYNAADVKPCVNHFNIEGCCVVPPELQAYAREHDIQLLTHNDPSPFPFKEVFAKVCEHRCDVQPCGFSPVWAARYTVWVQRRSIMASKGYILQFDAQK</sequence>
<evidence type="ECO:0000256" key="1">
    <source>
        <dbReference type="ARBA" id="ARBA00005006"/>
    </source>
</evidence>